<keyword evidence="1" id="KW-0472">Membrane</keyword>
<dbReference type="AlphaFoldDB" id="A0A0R3RQK6"/>
<protein>
    <submittedName>
        <fullName evidence="4">Neur_chan_LBD domain-containing protein</fullName>
    </submittedName>
</protein>
<feature type="transmembrane region" description="Helical" evidence="1">
    <location>
        <begin position="137"/>
        <end position="160"/>
    </location>
</feature>
<keyword evidence="1" id="KW-1133">Transmembrane helix</keyword>
<dbReference type="Proteomes" id="UP000050640">
    <property type="component" value="Unplaced"/>
</dbReference>
<dbReference type="InterPro" id="IPR036734">
    <property type="entry name" value="Neur_chan_lig-bd_sf"/>
</dbReference>
<dbReference type="InterPro" id="IPR006202">
    <property type="entry name" value="Neur_chan_lig-bd"/>
</dbReference>
<organism evidence="3 4">
    <name type="scientific">Elaeophora elaphi</name>
    <dbReference type="NCBI Taxonomy" id="1147741"/>
    <lineage>
        <taxon>Eukaryota</taxon>
        <taxon>Metazoa</taxon>
        <taxon>Ecdysozoa</taxon>
        <taxon>Nematoda</taxon>
        <taxon>Chromadorea</taxon>
        <taxon>Rhabditida</taxon>
        <taxon>Spirurina</taxon>
        <taxon>Spiruromorpha</taxon>
        <taxon>Filarioidea</taxon>
        <taxon>Onchocercidae</taxon>
        <taxon>Elaeophora</taxon>
    </lineage>
</organism>
<proteinExistence type="predicted"/>
<dbReference type="Gene3D" id="2.70.170.10">
    <property type="entry name" value="Neurotransmitter-gated ion-channel ligand-binding domain"/>
    <property type="match status" value="1"/>
</dbReference>
<evidence type="ECO:0000313" key="3">
    <source>
        <dbReference type="Proteomes" id="UP000050640"/>
    </source>
</evidence>
<dbReference type="PANTHER" id="PTHR18945">
    <property type="entry name" value="NEUROTRANSMITTER GATED ION CHANNEL"/>
    <property type="match status" value="1"/>
</dbReference>
<evidence type="ECO:0000259" key="2">
    <source>
        <dbReference type="Pfam" id="PF02931"/>
    </source>
</evidence>
<evidence type="ECO:0000313" key="4">
    <source>
        <dbReference type="WBParaSite" id="EEL_0000396901-mRNA-1"/>
    </source>
</evidence>
<dbReference type="Pfam" id="PF02931">
    <property type="entry name" value="Neur_chan_LBD"/>
    <property type="match status" value="1"/>
</dbReference>
<sequence>MVWHSDILLYNSGNEKFNPAFKSQILVYSNGEVTWIPPGTFRKIAVTWFPFDSQSRFDCLKFGSWAYNGLALNLRTDAKEGGSKHLSFKCQWIYRIILLVENKPLKVTTLAKHEKIYYCSEPYYFIKFFLNVSRRTIYYGFNIIIPSLLIVVLTTLAFTYLQSIYPKELIFLSSLKFPNVFITVLAASSITFTIAILNICYRSSEIIEIIFVQVEFKVGCPTILTSKMQNIPTQHLFLPQEIGAKLFESLQTETIQYEKFTRYMEKAANLSR</sequence>
<dbReference type="SUPFAM" id="SSF63712">
    <property type="entry name" value="Nicotinic receptor ligand binding domain-like"/>
    <property type="match status" value="1"/>
</dbReference>
<dbReference type="WBParaSite" id="EEL_0000396901-mRNA-1">
    <property type="protein sequence ID" value="EEL_0000396901-mRNA-1"/>
    <property type="gene ID" value="EEL_0000396901"/>
</dbReference>
<accession>A0A0R3RQK6</accession>
<feature type="domain" description="Neurotransmitter-gated ion-channel ligand-binding" evidence="2">
    <location>
        <begin position="1"/>
        <end position="136"/>
    </location>
</feature>
<evidence type="ECO:0000256" key="1">
    <source>
        <dbReference type="SAM" id="Phobius"/>
    </source>
</evidence>
<feature type="transmembrane region" description="Helical" evidence="1">
    <location>
        <begin position="180"/>
        <end position="201"/>
    </location>
</feature>
<reference evidence="4" key="1">
    <citation type="submission" date="2017-02" db="UniProtKB">
        <authorList>
            <consortium name="WormBaseParasite"/>
        </authorList>
    </citation>
    <scope>IDENTIFICATION</scope>
</reference>
<dbReference type="GO" id="GO:0004888">
    <property type="term" value="F:transmembrane signaling receptor activity"/>
    <property type="evidence" value="ECO:0007669"/>
    <property type="project" value="InterPro"/>
</dbReference>
<dbReference type="GO" id="GO:0005230">
    <property type="term" value="F:extracellular ligand-gated monoatomic ion channel activity"/>
    <property type="evidence" value="ECO:0007669"/>
    <property type="project" value="InterPro"/>
</dbReference>
<dbReference type="STRING" id="1147741.A0A0R3RQK6"/>
<dbReference type="GO" id="GO:0016020">
    <property type="term" value="C:membrane"/>
    <property type="evidence" value="ECO:0007669"/>
    <property type="project" value="InterPro"/>
</dbReference>
<keyword evidence="1" id="KW-0812">Transmembrane</keyword>
<dbReference type="InterPro" id="IPR006201">
    <property type="entry name" value="Neur_channel"/>
</dbReference>
<keyword evidence="3" id="KW-1185">Reference proteome</keyword>
<name>A0A0R3RQK6_9BILA</name>